<evidence type="ECO:0000313" key="2">
    <source>
        <dbReference type="EMBL" id="EER33128.1"/>
    </source>
</evidence>
<evidence type="ECO:0000313" key="3">
    <source>
        <dbReference type="Proteomes" id="UP000002037"/>
    </source>
</evidence>
<dbReference type="GO" id="GO:0004525">
    <property type="term" value="F:ribonuclease III activity"/>
    <property type="evidence" value="ECO:0007669"/>
    <property type="project" value="InterPro"/>
</dbReference>
<evidence type="ECO:0000259" key="1">
    <source>
        <dbReference type="Pfam" id="PF14622"/>
    </source>
</evidence>
<dbReference type="Proteomes" id="UP000002037">
    <property type="component" value="Unassembled WGS sequence"/>
</dbReference>
<dbReference type="SUPFAM" id="SSF69065">
    <property type="entry name" value="RNase III domain-like"/>
    <property type="match status" value="1"/>
</dbReference>
<dbReference type="EMBL" id="GG692398">
    <property type="protein sequence ID" value="EER33128.1"/>
    <property type="molecule type" value="Genomic_DNA"/>
</dbReference>
<dbReference type="InterPro" id="IPR036389">
    <property type="entry name" value="RNase_III_sf"/>
</dbReference>
<dbReference type="GO" id="GO:0006396">
    <property type="term" value="P:RNA processing"/>
    <property type="evidence" value="ECO:0007669"/>
    <property type="project" value="InterPro"/>
</dbReference>
<keyword evidence="3" id="KW-1185">Reference proteome</keyword>
<organism evidence="2 3">
    <name type="scientific">Candida tropicalis (strain ATCC MYA-3404 / T1)</name>
    <name type="common">Yeast</name>
    <dbReference type="NCBI Taxonomy" id="294747"/>
    <lineage>
        <taxon>Eukaryota</taxon>
        <taxon>Fungi</taxon>
        <taxon>Dikarya</taxon>
        <taxon>Ascomycota</taxon>
        <taxon>Saccharomycotina</taxon>
        <taxon>Pichiomycetes</taxon>
        <taxon>Debaryomycetaceae</taxon>
        <taxon>Candida/Lodderomyces clade</taxon>
        <taxon>Candida</taxon>
    </lineage>
</organism>
<dbReference type="AlphaFoldDB" id="C5MBW1"/>
<dbReference type="STRING" id="294747.C5MBW1"/>
<dbReference type="PANTHER" id="PTHR28160">
    <property type="entry name" value="54S RIBOSOMAL PROTEIN L15, MITOCHONDRIAL"/>
    <property type="match status" value="1"/>
</dbReference>
<dbReference type="RefSeq" id="XP_002549256.1">
    <property type="nucleotide sequence ID" value="XM_002549210.1"/>
</dbReference>
<dbReference type="GO" id="GO:0005762">
    <property type="term" value="C:mitochondrial large ribosomal subunit"/>
    <property type="evidence" value="ECO:0007669"/>
    <property type="project" value="InterPro"/>
</dbReference>
<dbReference type="InterPro" id="IPR000999">
    <property type="entry name" value="RNase_III_dom"/>
</dbReference>
<dbReference type="eggNOG" id="ENOG502RXWY">
    <property type="taxonomic scope" value="Eukaryota"/>
</dbReference>
<dbReference type="GO" id="GO:0003735">
    <property type="term" value="F:structural constituent of ribosome"/>
    <property type="evidence" value="ECO:0007669"/>
    <property type="project" value="InterPro"/>
</dbReference>
<proteinExistence type="predicted"/>
<dbReference type="GeneID" id="8297408"/>
<protein>
    <recommendedName>
        <fullName evidence="1">RNase III domain-containing protein</fullName>
    </recommendedName>
</protein>
<dbReference type="Pfam" id="PF14622">
    <property type="entry name" value="Ribonucleas_3_3"/>
    <property type="match status" value="1"/>
</dbReference>
<name>C5MBW1_CANTT</name>
<dbReference type="KEGG" id="ctp:CTRG_03553"/>
<dbReference type="InterPro" id="IPR040030">
    <property type="entry name" value="Ribosomal_mL57"/>
</dbReference>
<dbReference type="HOGENOM" id="CLU_088025_0_0_1"/>
<reference evidence="2 3" key="1">
    <citation type="journal article" date="2009" name="Nature">
        <title>Evolution of pathogenicity and sexual reproduction in eight Candida genomes.</title>
        <authorList>
            <person name="Butler G."/>
            <person name="Rasmussen M.D."/>
            <person name="Lin M.F."/>
            <person name="Santos M.A."/>
            <person name="Sakthikumar S."/>
            <person name="Munro C.A."/>
            <person name="Rheinbay E."/>
            <person name="Grabherr M."/>
            <person name="Forche A."/>
            <person name="Reedy J.L."/>
            <person name="Agrafioti I."/>
            <person name="Arnaud M.B."/>
            <person name="Bates S."/>
            <person name="Brown A.J."/>
            <person name="Brunke S."/>
            <person name="Costanzo M.C."/>
            <person name="Fitzpatrick D.A."/>
            <person name="de Groot P.W."/>
            <person name="Harris D."/>
            <person name="Hoyer L.L."/>
            <person name="Hube B."/>
            <person name="Klis F.M."/>
            <person name="Kodira C."/>
            <person name="Lennard N."/>
            <person name="Logue M.E."/>
            <person name="Martin R."/>
            <person name="Neiman A.M."/>
            <person name="Nikolaou E."/>
            <person name="Quail M.A."/>
            <person name="Quinn J."/>
            <person name="Santos M.C."/>
            <person name="Schmitzberger F.F."/>
            <person name="Sherlock G."/>
            <person name="Shah P."/>
            <person name="Silverstein K.A."/>
            <person name="Skrzypek M.S."/>
            <person name="Soll D."/>
            <person name="Staggs R."/>
            <person name="Stansfield I."/>
            <person name="Stumpf M.P."/>
            <person name="Sudbery P.E."/>
            <person name="Srikantha T."/>
            <person name="Zeng Q."/>
            <person name="Berman J."/>
            <person name="Berriman M."/>
            <person name="Heitman J."/>
            <person name="Gow N.A."/>
            <person name="Lorenz M.C."/>
            <person name="Birren B.W."/>
            <person name="Kellis M."/>
            <person name="Cuomo C.A."/>
        </authorList>
    </citation>
    <scope>NUCLEOTIDE SEQUENCE [LARGE SCALE GENOMIC DNA]</scope>
    <source>
        <strain evidence="3">ATCC MYA-3404 / T1</strain>
    </source>
</reference>
<gene>
    <name evidence="2" type="ORF">CTRG_03553</name>
</gene>
<feature type="domain" description="RNase III" evidence="1">
    <location>
        <begin position="72"/>
        <end position="208"/>
    </location>
</feature>
<dbReference type="Gene3D" id="1.10.1520.10">
    <property type="entry name" value="Ribonuclease III domain"/>
    <property type="match status" value="1"/>
</dbReference>
<dbReference type="GO" id="GO:0032543">
    <property type="term" value="P:mitochondrial translation"/>
    <property type="evidence" value="ECO:0007669"/>
    <property type="project" value="InterPro"/>
</dbReference>
<dbReference type="VEuPathDB" id="FungiDB:CTRG_03553"/>
<sequence length="221" mass="24330">MMTIRTLTTKSSGITSAIFTRSIYLHKGPRIEGLKRDPESVFVSPKGAKYGVNEENIVNIKNFLGEKYAIPDEVALQVITHKSFGNGIKPYNEKLHIMGSKLLSLFFVKHVTNPKSTDNTRAIEGKNLDVLGSPISKELVGLKTAGNFAKLNKLNDVMFWKSANSTLGFESSGEMRVSGQMLNALVGAVNFYHGKEKAEQFINEKLVAGFENISINSVSNM</sequence>
<dbReference type="PANTHER" id="PTHR28160:SF1">
    <property type="entry name" value="LARGE RIBOSOMAL SUBUNIT PROTEIN ML57"/>
    <property type="match status" value="1"/>
</dbReference>
<accession>C5MBW1</accession>
<dbReference type="OrthoDB" id="2281895at2759"/>